<gene>
    <name evidence="1" type="ORF">HLI17_28715</name>
</gene>
<reference evidence="1 2" key="1">
    <citation type="submission" date="2020-04" db="EMBL/GenBank/DDBJ databases">
        <title>Rhizobium bacterial biofertilizers improve the content of phenolic compounds of Lactuca sativa L. under non-saline and saline-stress conditions.</title>
        <authorList>
            <person name="Ayuso-Calles M."/>
            <person name="Garcia-Estevez I."/>
            <person name="Jimenez-Gomez A."/>
            <person name="Flores-Felix J.D."/>
            <person name="Escribano-Bailon M."/>
            <person name="Rivas R."/>
        </authorList>
    </citation>
    <scope>NUCLEOTIDE SEQUENCE [LARGE SCALE GENOMIC DNA]</scope>
    <source>
        <strain evidence="1 2">GPTR02</strain>
    </source>
</reference>
<accession>A0A7Y2RA32</accession>
<comment type="caution">
    <text evidence="1">The sequence shown here is derived from an EMBL/GenBank/DDBJ whole genome shotgun (WGS) entry which is preliminary data.</text>
</comment>
<organism evidence="1 2">
    <name type="scientific">Rhizobium laguerreae</name>
    <dbReference type="NCBI Taxonomy" id="1076926"/>
    <lineage>
        <taxon>Bacteria</taxon>
        <taxon>Pseudomonadati</taxon>
        <taxon>Pseudomonadota</taxon>
        <taxon>Alphaproteobacteria</taxon>
        <taxon>Hyphomicrobiales</taxon>
        <taxon>Rhizobiaceae</taxon>
        <taxon>Rhizobium/Agrobacterium group</taxon>
        <taxon>Rhizobium</taxon>
    </lineage>
</organism>
<name>A0A7Y2RA32_9HYPH</name>
<dbReference type="RefSeq" id="WP_162119499.1">
    <property type="nucleotide sequence ID" value="NZ_JAAEAB010000050.1"/>
</dbReference>
<evidence type="ECO:0000313" key="2">
    <source>
        <dbReference type="Proteomes" id="UP000530654"/>
    </source>
</evidence>
<proteinExistence type="predicted"/>
<dbReference type="EMBL" id="JABEQY010000035">
    <property type="protein sequence ID" value="NNH67199.1"/>
    <property type="molecule type" value="Genomic_DNA"/>
</dbReference>
<dbReference type="Proteomes" id="UP000530654">
    <property type="component" value="Unassembled WGS sequence"/>
</dbReference>
<protein>
    <submittedName>
        <fullName evidence="1">Uncharacterized protein</fullName>
    </submittedName>
</protein>
<sequence length="45" mass="4918">MANAGRSAFSDPAEWLKESRQKSIEFVYGAPVGYEKGKIRANAVS</sequence>
<dbReference type="OrthoDB" id="267579at2"/>
<dbReference type="AlphaFoldDB" id="A0A7Y2RA32"/>
<evidence type="ECO:0000313" key="1">
    <source>
        <dbReference type="EMBL" id="NNH67199.1"/>
    </source>
</evidence>